<dbReference type="AlphaFoldDB" id="A0A919V082"/>
<dbReference type="InterPro" id="IPR000524">
    <property type="entry name" value="Tscrpt_reg_HTH_GntR"/>
</dbReference>
<evidence type="ECO:0000313" key="5">
    <source>
        <dbReference type="EMBL" id="GII77127.1"/>
    </source>
</evidence>
<organism evidence="5 6">
    <name type="scientific">Sphaerisporangium rufum</name>
    <dbReference type="NCBI Taxonomy" id="1381558"/>
    <lineage>
        <taxon>Bacteria</taxon>
        <taxon>Bacillati</taxon>
        <taxon>Actinomycetota</taxon>
        <taxon>Actinomycetes</taxon>
        <taxon>Streptosporangiales</taxon>
        <taxon>Streptosporangiaceae</taxon>
        <taxon>Sphaerisporangium</taxon>
    </lineage>
</organism>
<accession>A0A919V082</accession>
<keyword evidence="3" id="KW-0804">Transcription</keyword>
<dbReference type="GO" id="GO:0003677">
    <property type="term" value="F:DNA binding"/>
    <property type="evidence" value="ECO:0007669"/>
    <property type="project" value="UniProtKB-KW"/>
</dbReference>
<comment type="caution">
    <text evidence="5">The sequence shown here is derived from an EMBL/GenBank/DDBJ whole genome shotgun (WGS) entry which is preliminary data.</text>
</comment>
<dbReference type="Pfam" id="PF07729">
    <property type="entry name" value="FCD"/>
    <property type="match status" value="1"/>
</dbReference>
<evidence type="ECO:0000256" key="2">
    <source>
        <dbReference type="ARBA" id="ARBA00023125"/>
    </source>
</evidence>
<reference evidence="5" key="1">
    <citation type="submission" date="2021-01" db="EMBL/GenBank/DDBJ databases">
        <title>Whole genome shotgun sequence of Sphaerisporangium rufum NBRC 109079.</title>
        <authorList>
            <person name="Komaki H."/>
            <person name="Tamura T."/>
        </authorList>
    </citation>
    <scope>NUCLEOTIDE SEQUENCE</scope>
    <source>
        <strain evidence="5">NBRC 109079</strain>
    </source>
</reference>
<dbReference type="PANTHER" id="PTHR43537">
    <property type="entry name" value="TRANSCRIPTIONAL REGULATOR, GNTR FAMILY"/>
    <property type="match status" value="1"/>
</dbReference>
<dbReference type="SUPFAM" id="SSF48008">
    <property type="entry name" value="GntR ligand-binding domain-like"/>
    <property type="match status" value="1"/>
</dbReference>
<dbReference type="Gene3D" id="1.10.10.10">
    <property type="entry name" value="Winged helix-like DNA-binding domain superfamily/Winged helix DNA-binding domain"/>
    <property type="match status" value="1"/>
</dbReference>
<keyword evidence="2" id="KW-0238">DNA-binding</keyword>
<dbReference type="PANTHER" id="PTHR43537:SF5">
    <property type="entry name" value="UXU OPERON TRANSCRIPTIONAL REGULATOR"/>
    <property type="match status" value="1"/>
</dbReference>
<dbReference type="SMART" id="SM00895">
    <property type="entry name" value="FCD"/>
    <property type="match status" value="1"/>
</dbReference>
<name>A0A919V082_9ACTN</name>
<dbReference type="CDD" id="cd07377">
    <property type="entry name" value="WHTH_GntR"/>
    <property type="match status" value="1"/>
</dbReference>
<sequence length="244" mass="26263">MGVIDGTVEKIKQMIVQGEVRPGDKLPVEKDLAELLGVSRNTLREAVRALVAMRVLQTRQGDGTYVTSLSPGLLLDGMAFVSDMHHGADAQLFLHVRRLLEPEATALAATRVTSDDLCRLDTLLTRAEVLAERPAADHDALVAIDQEFHALITSRCGNPVLAAVIDNLSGRTVRARVWRGMTEPGAIRRTLTEHRAIYRALAAGDADRARLRAAVHILGVEDAMAAGGESAPPVSGGRSDVRRS</sequence>
<gene>
    <name evidence="5" type="primary">pdhR_2</name>
    <name evidence="5" type="ORF">Sru01_21090</name>
</gene>
<dbReference type="Proteomes" id="UP000655287">
    <property type="component" value="Unassembled WGS sequence"/>
</dbReference>
<proteinExistence type="predicted"/>
<evidence type="ECO:0000256" key="3">
    <source>
        <dbReference type="ARBA" id="ARBA00023163"/>
    </source>
</evidence>
<dbReference type="PROSITE" id="PS50949">
    <property type="entry name" value="HTH_GNTR"/>
    <property type="match status" value="1"/>
</dbReference>
<keyword evidence="1" id="KW-0805">Transcription regulation</keyword>
<dbReference type="InterPro" id="IPR011711">
    <property type="entry name" value="GntR_C"/>
</dbReference>
<dbReference type="SUPFAM" id="SSF46785">
    <property type="entry name" value="Winged helix' DNA-binding domain"/>
    <property type="match status" value="1"/>
</dbReference>
<dbReference type="PRINTS" id="PR00035">
    <property type="entry name" value="HTHGNTR"/>
</dbReference>
<dbReference type="Gene3D" id="1.20.120.530">
    <property type="entry name" value="GntR ligand-binding domain-like"/>
    <property type="match status" value="1"/>
</dbReference>
<evidence type="ECO:0000313" key="6">
    <source>
        <dbReference type="Proteomes" id="UP000655287"/>
    </source>
</evidence>
<keyword evidence="6" id="KW-1185">Reference proteome</keyword>
<dbReference type="SMART" id="SM00345">
    <property type="entry name" value="HTH_GNTR"/>
    <property type="match status" value="1"/>
</dbReference>
<evidence type="ECO:0000259" key="4">
    <source>
        <dbReference type="PROSITE" id="PS50949"/>
    </source>
</evidence>
<dbReference type="InterPro" id="IPR036388">
    <property type="entry name" value="WH-like_DNA-bd_sf"/>
</dbReference>
<dbReference type="InterPro" id="IPR036390">
    <property type="entry name" value="WH_DNA-bd_sf"/>
</dbReference>
<protein>
    <submittedName>
        <fullName evidence="5">GntR family transcriptional regulator</fullName>
    </submittedName>
</protein>
<evidence type="ECO:0000256" key="1">
    <source>
        <dbReference type="ARBA" id="ARBA00023015"/>
    </source>
</evidence>
<dbReference type="InterPro" id="IPR008920">
    <property type="entry name" value="TF_FadR/GntR_C"/>
</dbReference>
<dbReference type="GO" id="GO:0003700">
    <property type="term" value="F:DNA-binding transcription factor activity"/>
    <property type="evidence" value="ECO:0007669"/>
    <property type="project" value="InterPro"/>
</dbReference>
<dbReference type="RefSeq" id="WP_239137248.1">
    <property type="nucleotide sequence ID" value="NZ_BOOU01000032.1"/>
</dbReference>
<feature type="domain" description="HTH gntR-type" evidence="4">
    <location>
        <begin position="1"/>
        <end position="69"/>
    </location>
</feature>
<dbReference type="EMBL" id="BOOU01000032">
    <property type="protein sequence ID" value="GII77127.1"/>
    <property type="molecule type" value="Genomic_DNA"/>
</dbReference>
<dbReference type="Pfam" id="PF00392">
    <property type="entry name" value="GntR"/>
    <property type="match status" value="1"/>
</dbReference>